<keyword evidence="1" id="KW-0812">Transmembrane</keyword>
<proteinExistence type="predicted"/>
<organism evidence="3 4">
    <name type="scientific">Streptomyces lannensis</name>
    <dbReference type="NCBI Taxonomy" id="766498"/>
    <lineage>
        <taxon>Bacteria</taxon>
        <taxon>Bacillati</taxon>
        <taxon>Actinomycetota</taxon>
        <taxon>Actinomycetes</taxon>
        <taxon>Kitasatosporales</taxon>
        <taxon>Streptomycetaceae</taxon>
        <taxon>Streptomyces</taxon>
    </lineage>
</organism>
<dbReference type="RefSeq" id="WP_345548354.1">
    <property type="nucleotide sequence ID" value="NZ_BAAAZA010000007.1"/>
</dbReference>
<evidence type="ECO:0000313" key="3">
    <source>
        <dbReference type="EMBL" id="GAA3862999.1"/>
    </source>
</evidence>
<feature type="transmembrane region" description="Helical" evidence="1">
    <location>
        <begin position="28"/>
        <end position="49"/>
    </location>
</feature>
<reference evidence="4" key="1">
    <citation type="journal article" date="2019" name="Int. J. Syst. Evol. Microbiol.">
        <title>The Global Catalogue of Microorganisms (GCM) 10K type strain sequencing project: providing services to taxonomists for standard genome sequencing and annotation.</title>
        <authorList>
            <consortium name="The Broad Institute Genomics Platform"/>
            <consortium name="The Broad Institute Genome Sequencing Center for Infectious Disease"/>
            <person name="Wu L."/>
            <person name="Ma J."/>
        </authorList>
    </citation>
    <scope>NUCLEOTIDE SEQUENCE [LARGE SCALE GENOMIC DNA]</scope>
    <source>
        <strain evidence="4">JCM 16578</strain>
    </source>
</reference>
<evidence type="ECO:0000256" key="1">
    <source>
        <dbReference type="SAM" id="Phobius"/>
    </source>
</evidence>
<evidence type="ECO:0000259" key="2">
    <source>
        <dbReference type="Pfam" id="PF14317"/>
    </source>
</evidence>
<protein>
    <recommendedName>
        <fullName evidence="2">YcxB-like C-terminal domain-containing protein</fullName>
    </recommendedName>
</protein>
<sequence length="174" mass="19290">MVNIDLSYVLQPDELIHARLRMARRRRIIVWAVAIVFLVLGLALTLGRGDHGPDSTGFLCLGVGVMYVLLLTLGTRMGVKKQASRLCKPTQVLLTANRFTIETDLERGEFKWAAIVKIRETSEAFLLHPSPRLFIVIPKRAFAPEQLTEFSAFVAGRGAVPPNGAPVVQERVSQ</sequence>
<gene>
    <name evidence="3" type="ORF">GCM10022207_28520</name>
</gene>
<keyword evidence="1" id="KW-1133">Transmembrane helix</keyword>
<dbReference type="InterPro" id="IPR025588">
    <property type="entry name" value="YcxB-like_C"/>
</dbReference>
<feature type="transmembrane region" description="Helical" evidence="1">
    <location>
        <begin position="55"/>
        <end position="75"/>
    </location>
</feature>
<feature type="domain" description="YcxB-like C-terminal" evidence="2">
    <location>
        <begin position="95"/>
        <end position="153"/>
    </location>
</feature>
<name>A0ABP7K1T5_9ACTN</name>
<evidence type="ECO:0000313" key="4">
    <source>
        <dbReference type="Proteomes" id="UP001501563"/>
    </source>
</evidence>
<dbReference type="EMBL" id="BAAAZA010000007">
    <property type="protein sequence ID" value="GAA3862999.1"/>
    <property type="molecule type" value="Genomic_DNA"/>
</dbReference>
<keyword evidence="4" id="KW-1185">Reference proteome</keyword>
<keyword evidence="1" id="KW-0472">Membrane</keyword>
<accession>A0ABP7K1T5</accession>
<dbReference type="Pfam" id="PF14317">
    <property type="entry name" value="YcxB"/>
    <property type="match status" value="1"/>
</dbReference>
<dbReference type="Proteomes" id="UP001501563">
    <property type="component" value="Unassembled WGS sequence"/>
</dbReference>
<comment type="caution">
    <text evidence="3">The sequence shown here is derived from an EMBL/GenBank/DDBJ whole genome shotgun (WGS) entry which is preliminary data.</text>
</comment>